<name>A0A6B0TTI7_9RHOB</name>
<comment type="function">
    <text evidence="9">Catalyzes the phosphorylation of ribose at O-5 in a reaction requiring ATP and magnesium. The resulting D-ribose-5-phosphate can then be used either for sythesis of nucleotides, histidine, and tryptophan, or as a component of the pentose phosphate pathway.</text>
</comment>
<dbReference type="UniPathway" id="UPA00916">
    <property type="reaction ID" value="UER00889"/>
</dbReference>
<evidence type="ECO:0000313" key="11">
    <source>
        <dbReference type="EMBL" id="MXU64552.1"/>
    </source>
</evidence>
<comment type="pathway">
    <text evidence="9">Carbohydrate metabolism; D-ribose degradation; D-ribose 5-phosphate from beta-D-ribopyranose: step 2/2.</text>
</comment>
<accession>A0A6B0TTI7</accession>
<dbReference type="HAMAP" id="MF_01987">
    <property type="entry name" value="Ribokinase"/>
    <property type="match status" value="1"/>
</dbReference>
<feature type="binding site" evidence="9">
    <location>
        <position position="241"/>
    </location>
    <ligand>
        <name>K(+)</name>
        <dbReference type="ChEBI" id="CHEBI:29103"/>
    </ligand>
</feature>
<gene>
    <name evidence="9" type="primary">rbsK</name>
    <name evidence="11" type="ORF">GSH16_03765</name>
</gene>
<keyword evidence="9" id="KW-0963">Cytoplasm</keyword>
<feature type="domain" description="Carbohydrate kinase PfkB" evidence="10">
    <location>
        <begin position="3"/>
        <end position="289"/>
    </location>
</feature>
<feature type="binding site" evidence="9">
    <location>
        <position position="286"/>
    </location>
    <ligand>
        <name>K(+)</name>
        <dbReference type="ChEBI" id="CHEBI:29103"/>
    </ligand>
</feature>
<dbReference type="PRINTS" id="PR00990">
    <property type="entry name" value="RIBOKINASE"/>
</dbReference>
<feature type="active site" description="Proton acceptor" evidence="9">
    <location>
        <position position="247"/>
    </location>
</feature>
<dbReference type="PANTHER" id="PTHR10584:SF166">
    <property type="entry name" value="RIBOKINASE"/>
    <property type="match status" value="1"/>
</dbReference>
<dbReference type="InterPro" id="IPR011877">
    <property type="entry name" value="Ribokinase"/>
</dbReference>
<dbReference type="AlphaFoldDB" id="A0A6B0TTI7"/>
<keyword evidence="3 9" id="KW-0547">Nucleotide-binding</keyword>
<feature type="binding site" evidence="9">
    <location>
        <begin position="215"/>
        <end position="220"/>
    </location>
    <ligand>
        <name>ATP</name>
        <dbReference type="ChEBI" id="CHEBI:30616"/>
    </ligand>
</feature>
<organism evidence="11 12">
    <name type="scientific">Oceanomicrobium pacificus</name>
    <dbReference type="NCBI Taxonomy" id="2692916"/>
    <lineage>
        <taxon>Bacteria</taxon>
        <taxon>Pseudomonadati</taxon>
        <taxon>Pseudomonadota</taxon>
        <taxon>Alphaproteobacteria</taxon>
        <taxon>Rhodobacterales</taxon>
        <taxon>Paracoccaceae</taxon>
        <taxon>Oceanomicrobium</taxon>
    </lineage>
</organism>
<keyword evidence="1 9" id="KW-0808">Transferase</keyword>
<keyword evidence="5 9" id="KW-0067">ATP-binding</keyword>
<evidence type="ECO:0000256" key="6">
    <source>
        <dbReference type="ARBA" id="ARBA00022842"/>
    </source>
</evidence>
<feature type="binding site" evidence="9">
    <location>
        <position position="280"/>
    </location>
    <ligand>
        <name>K(+)</name>
        <dbReference type="ChEBI" id="CHEBI:29103"/>
    </ligand>
</feature>
<comment type="cofactor">
    <cofactor evidence="9">
        <name>Mg(2+)</name>
        <dbReference type="ChEBI" id="CHEBI:18420"/>
    </cofactor>
    <text evidence="9">Requires a divalent cation, most likely magnesium in vivo, as an electrophilic catalyst to aid phosphoryl group transfer. It is the chelate of the metal and the nucleotide that is the actual substrate.</text>
</comment>
<dbReference type="Proteomes" id="UP000436016">
    <property type="component" value="Unassembled WGS sequence"/>
</dbReference>
<dbReference type="EMBL" id="WUWG01000001">
    <property type="protein sequence ID" value="MXU64552.1"/>
    <property type="molecule type" value="Genomic_DNA"/>
</dbReference>
<comment type="subcellular location">
    <subcellularLocation>
        <location evidence="9">Cytoplasm</location>
    </subcellularLocation>
</comment>
<dbReference type="GO" id="GO:0004747">
    <property type="term" value="F:ribokinase activity"/>
    <property type="evidence" value="ECO:0007669"/>
    <property type="project" value="UniProtKB-UniRule"/>
</dbReference>
<dbReference type="Pfam" id="PF00294">
    <property type="entry name" value="PfkB"/>
    <property type="match status" value="1"/>
</dbReference>
<dbReference type="GO" id="GO:0046872">
    <property type="term" value="F:metal ion binding"/>
    <property type="evidence" value="ECO:0007669"/>
    <property type="project" value="UniProtKB-KW"/>
</dbReference>
<evidence type="ECO:0000256" key="4">
    <source>
        <dbReference type="ARBA" id="ARBA00022777"/>
    </source>
</evidence>
<dbReference type="InterPro" id="IPR002139">
    <property type="entry name" value="Ribo/fructo_kinase"/>
</dbReference>
<feature type="binding site" evidence="9">
    <location>
        <begin position="37"/>
        <end position="41"/>
    </location>
    <ligand>
        <name>substrate</name>
    </ligand>
</feature>
<keyword evidence="12" id="KW-1185">Reference proteome</keyword>
<evidence type="ECO:0000256" key="2">
    <source>
        <dbReference type="ARBA" id="ARBA00022723"/>
    </source>
</evidence>
<dbReference type="EC" id="2.7.1.15" evidence="9"/>
<keyword evidence="2 9" id="KW-0479">Metal-binding</keyword>
<keyword evidence="6 9" id="KW-0460">Magnesium</keyword>
<comment type="similarity">
    <text evidence="9">Belongs to the carbohydrate kinase PfkB family. Ribokinase subfamily.</text>
</comment>
<evidence type="ECO:0000313" key="12">
    <source>
        <dbReference type="Proteomes" id="UP000436016"/>
    </source>
</evidence>
<dbReference type="CDD" id="cd01174">
    <property type="entry name" value="ribokinase"/>
    <property type="match status" value="1"/>
</dbReference>
<reference evidence="11 12" key="1">
    <citation type="submission" date="2019-12" db="EMBL/GenBank/DDBJ databases">
        <title>Strain KN286 was isolated from seawater, which was collected from Caroline Seamount in the tropical western Pacific.</title>
        <authorList>
            <person name="Wang Q."/>
        </authorList>
    </citation>
    <scope>NUCLEOTIDE SEQUENCE [LARGE SCALE GENOMIC DNA]</scope>
    <source>
        <strain evidence="11 12">KN286</strain>
    </source>
</reference>
<feature type="binding site" evidence="9">
    <location>
        <position position="282"/>
    </location>
    <ligand>
        <name>K(+)</name>
        <dbReference type="ChEBI" id="CHEBI:29103"/>
    </ligand>
</feature>
<dbReference type="InterPro" id="IPR011611">
    <property type="entry name" value="PfkB_dom"/>
</dbReference>
<dbReference type="Gene3D" id="3.40.1190.20">
    <property type="match status" value="1"/>
</dbReference>
<dbReference type="GO" id="GO:0005524">
    <property type="term" value="F:ATP binding"/>
    <property type="evidence" value="ECO:0007669"/>
    <property type="project" value="UniProtKB-UniRule"/>
</dbReference>
<feature type="binding site" evidence="9">
    <location>
        <position position="135"/>
    </location>
    <ligand>
        <name>substrate</name>
    </ligand>
</feature>
<keyword evidence="4 9" id="KW-0418">Kinase</keyword>
<keyword evidence="7 9" id="KW-0630">Potassium</keyword>
<comment type="activity regulation">
    <text evidence="9">Activated by a monovalent cation that binds near, but not in, the active site. The most likely occupant of the site in vivo is potassium. Ion binding induces a conformational change that may alter substrate affinity.</text>
</comment>
<dbReference type="GO" id="GO:0005829">
    <property type="term" value="C:cytosol"/>
    <property type="evidence" value="ECO:0007669"/>
    <property type="project" value="TreeGrafter"/>
</dbReference>
<feature type="binding site" evidence="9">
    <location>
        <position position="179"/>
    </location>
    <ligand>
        <name>ATP</name>
        <dbReference type="ChEBI" id="CHEBI:30616"/>
    </ligand>
</feature>
<feature type="binding site" evidence="9">
    <location>
        <position position="277"/>
    </location>
    <ligand>
        <name>K(+)</name>
        <dbReference type="ChEBI" id="CHEBI:29103"/>
    </ligand>
</feature>
<comment type="subunit">
    <text evidence="9">Homodimer.</text>
</comment>
<evidence type="ECO:0000256" key="9">
    <source>
        <dbReference type="HAMAP-Rule" id="MF_01987"/>
    </source>
</evidence>
<dbReference type="RefSeq" id="WP_160852044.1">
    <property type="nucleotide sequence ID" value="NZ_WUWG01000001.1"/>
</dbReference>
<comment type="catalytic activity">
    <reaction evidence="9">
        <text>D-ribose + ATP = D-ribose 5-phosphate + ADP + H(+)</text>
        <dbReference type="Rhea" id="RHEA:13697"/>
        <dbReference type="ChEBI" id="CHEBI:15378"/>
        <dbReference type="ChEBI" id="CHEBI:30616"/>
        <dbReference type="ChEBI" id="CHEBI:47013"/>
        <dbReference type="ChEBI" id="CHEBI:78346"/>
        <dbReference type="ChEBI" id="CHEBI:456216"/>
        <dbReference type="EC" id="2.7.1.15"/>
    </reaction>
</comment>
<sequence length="300" mass="29347">MIHALGSINVDIVTRVDHLPGPGETVSGSDYRLIPGGKGANQVVAAARAGGDVRFAGAVGQDAFADIALSLLEQSGADLGAVARVDAPTGIALIPVAASGENSIVVAPGANAHVAASQLDLSAAGEGDILMIQNEVPEAEIGKALALARDAGLTVVHNAAPAKALDPAIYDLVNVLIVNETEGQQVAAQLGLETGAPDAVAAALSRRLGAAIVMTLGPEGALLAQNGALTPFPAPTITPVDTTGAGDAFVGALCATLSSGAGLEEAIRTGIIGGSLACLTEGAQTSSPTAGQIAAQRAAG</sequence>
<dbReference type="SUPFAM" id="SSF53613">
    <property type="entry name" value="Ribokinase-like"/>
    <property type="match status" value="1"/>
</dbReference>
<comment type="caution">
    <text evidence="9">Lacks conserved residue(s) required for the propagation of feature annotation.</text>
</comment>
<feature type="binding site" evidence="9">
    <location>
        <position position="243"/>
    </location>
    <ligand>
        <name>K(+)</name>
        <dbReference type="ChEBI" id="CHEBI:29103"/>
    </ligand>
</feature>
<dbReference type="PANTHER" id="PTHR10584">
    <property type="entry name" value="SUGAR KINASE"/>
    <property type="match status" value="1"/>
</dbReference>
<evidence type="ECO:0000256" key="3">
    <source>
        <dbReference type="ARBA" id="ARBA00022741"/>
    </source>
</evidence>
<dbReference type="GO" id="GO:0019303">
    <property type="term" value="P:D-ribose catabolic process"/>
    <property type="evidence" value="ECO:0007669"/>
    <property type="project" value="UniProtKB-UniRule"/>
</dbReference>
<keyword evidence="8 9" id="KW-0119">Carbohydrate metabolism</keyword>
<evidence type="ECO:0000256" key="7">
    <source>
        <dbReference type="ARBA" id="ARBA00022958"/>
    </source>
</evidence>
<protein>
    <recommendedName>
        <fullName evidence="9">Ribokinase</fullName>
        <shortName evidence="9">RK</shortName>
        <ecNumber evidence="9">2.7.1.15</ecNumber>
    </recommendedName>
</protein>
<evidence type="ECO:0000256" key="8">
    <source>
        <dbReference type="ARBA" id="ARBA00023277"/>
    </source>
</evidence>
<dbReference type="InterPro" id="IPR029056">
    <property type="entry name" value="Ribokinase-like"/>
</dbReference>
<proteinExistence type="inferred from homology"/>
<evidence type="ECO:0000256" key="1">
    <source>
        <dbReference type="ARBA" id="ARBA00022679"/>
    </source>
</evidence>
<feature type="binding site" evidence="9">
    <location>
        <position position="247"/>
    </location>
    <ligand>
        <name>substrate</name>
    </ligand>
</feature>
<comment type="caution">
    <text evidence="11">The sequence shown here is derived from an EMBL/GenBank/DDBJ whole genome shotgun (WGS) entry which is preliminary data.</text>
</comment>
<feature type="binding site" evidence="9">
    <location>
        <begin position="246"/>
        <end position="247"/>
    </location>
    <ligand>
        <name>ATP</name>
        <dbReference type="ChEBI" id="CHEBI:30616"/>
    </ligand>
</feature>
<feature type="binding site" evidence="9">
    <location>
        <begin position="9"/>
        <end position="11"/>
    </location>
    <ligand>
        <name>substrate</name>
    </ligand>
</feature>
<evidence type="ECO:0000256" key="5">
    <source>
        <dbReference type="ARBA" id="ARBA00022840"/>
    </source>
</evidence>
<evidence type="ECO:0000259" key="10">
    <source>
        <dbReference type="Pfam" id="PF00294"/>
    </source>
</evidence>